<keyword evidence="6" id="KW-0963">Cytoplasm</keyword>
<protein>
    <recommendedName>
        <fullName evidence="6">DNA polymerase IV</fullName>
        <shortName evidence="6">Pol IV</shortName>
        <ecNumber evidence="6">2.7.7.7</ecNumber>
    </recommendedName>
</protein>
<dbReference type="GO" id="GO:0009432">
    <property type="term" value="P:SOS response"/>
    <property type="evidence" value="ECO:0007669"/>
    <property type="project" value="TreeGrafter"/>
</dbReference>
<dbReference type="InterPro" id="IPR036775">
    <property type="entry name" value="DNA_pol_Y-fam_lit_finger_sf"/>
</dbReference>
<keyword evidence="6" id="KW-0460">Magnesium</keyword>
<dbReference type="SUPFAM" id="SSF100879">
    <property type="entry name" value="Lesion bypass DNA polymerase (Y-family), little finger domain"/>
    <property type="match status" value="1"/>
</dbReference>
<dbReference type="GO" id="GO:0000287">
    <property type="term" value="F:magnesium ion binding"/>
    <property type="evidence" value="ECO:0007669"/>
    <property type="project" value="UniProtKB-UniRule"/>
</dbReference>
<dbReference type="InterPro" id="IPR043502">
    <property type="entry name" value="DNA/RNA_pol_sf"/>
</dbReference>
<dbReference type="GO" id="GO:0042276">
    <property type="term" value="P:error-prone translesion synthesis"/>
    <property type="evidence" value="ECO:0007669"/>
    <property type="project" value="TreeGrafter"/>
</dbReference>
<feature type="domain" description="UmuC" evidence="7">
    <location>
        <begin position="23"/>
        <end position="211"/>
    </location>
</feature>
<gene>
    <name evidence="6 8" type="primary">dinB</name>
    <name evidence="8" type="ORF">CLTEP_13100</name>
</gene>
<dbReference type="GO" id="GO:0006261">
    <property type="term" value="P:DNA-templated DNA replication"/>
    <property type="evidence" value="ECO:0007669"/>
    <property type="project" value="UniProtKB-UniRule"/>
</dbReference>
<accession>A0A151B4I8</accession>
<evidence type="ECO:0000256" key="4">
    <source>
        <dbReference type="ARBA" id="ARBA00022763"/>
    </source>
</evidence>
<comment type="caution">
    <text evidence="8">The sequence shown here is derived from an EMBL/GenBank/DDBJ whole genome shotgun (WGS) entry which is preliminary data.</text>
</comment>
<dbReference type="Pfam" id="PF11799">
    <property type="entry name" value="IMS_C"/>
    <property type="match status" value="1"/>
</dbReference>
<keyword evidence="6" id="KW-0234">DNA repair</keyword>
<evidence type="ECO:0000259" key="7">
    <source>
        <dbReference type="PROSITE" id="PS50173"/>
    </source>
</evidence>
<keyword evidence="2 6" id="KW-0515">Mutator protein</keyword>
<dbReference type="InterPro" id="IPR022880">
    <property type="entry name" value="DNApol_IV"/>
</dbReference>
<feature type="binding site" evidence="6">
    <location>
        <position position="129"/>
    </location>
    <ligand>
        <name>Mg(2+)</name>
        <dbReference type="ChEBI" id="CHEBI:18420"/>
    </ligand>
</feature>
<evidence type="ECO:0000256" key="1">
    <source>
        <dbReference type="ARBA" id="ARBA00010945"/>
    </source>
</evidence>
<comment type="catalytic activity">
    <reaction evidence="6">
        <text>DNA(n) + a 2'-deoxyribonucleoside 5'-triphosphate = DNA(n+1) + diphosphate</text>
        <dbReference type="Rhea" id="RHEA:22508"/>
        <dbReference type="Rhea" id="RHEA-COMP:17339"/>
        <dbReference type="Rhea" id="RHEA-COMP:17340"/>
        <dbReference type="ChEBI" id="CHEBI:33019"/>
        <dbReference type="ChEBI" id="CHEBI:61560"/>
        <dbReference type="ChEBI" id="CHEBI:173112"/>
        <dbReference type="EC" id="2.7.7.7"/>
    </reaction>
</comment>
<dbReference type="PANTHER" id="PTHR11076:SF35">
    <property type="entry name" value="DNA REPAIR PROTEIN HOMOLOG YOBH"/>
    <property type="match status" value="1"/>
</dbReference>
<reference evidence="8 9" key="1">
    <citation type="submission" date="2016-02" db="EMBL/GenBank/DDBJ databases">
        <title>Genome sequence of Clostridium tepidiprofundi DSM 19306.</title>
        <authorList>
            <person name="Poehlein A."/>
            <person name="Daniel R."/>
        </authorList>
    </citation>
    <scope>NUCLEOTIDE SEQUENCE [LARGE SCALE GENOMIC DNA]</scope>
    <source>
        <strain evidence="8 9">DSM 19306</strain>
    </source>
</reference>
<sequence>MSSTSNITKISMKNNHTNKNKIIFHIDVNSAYLSWTAIYKLQHGSKLDLREIPSIIGGNPKSRHGIVLAKSIPAKKYKIQTGESLFSAMQKYPKLIVEPPNYSLYLKNSNAMLELLKEYTPIIQKYSIDECFLDFTNMDNLYPDYVKLAHSIKERIKNELGFTVNIGISSNKLLAKMASDFKKPDNVHTLFPNEIKKKMWQLPIEDLFMVGRATAPKLRKININTIGDLANYDINLLKIKFKSNGILMWNYANGIDESEVIKSNHINMKSVGNSTTTPFNIENKNDAHMVILSLSETVGMRLRNSENCCSLVSISIKNSDFISYSHQRKLFSATDSTQKIAETACKLFDEIWKGEPIRLIGVSVSELCSNDFYQTSIFENGNVEKIRKLDKTIDSIRLKYGSNSIVRSVFLHSDIKPLTGSME</sequence>
<evidence type="ECO:0000256" key="6">
    <source>
        <dbReference type="HAMAP-Rule" id="MF_01113"/>
    </source>
</evidence>
<dbReference type="PROSITE" id="PS50173">
    <property type="entry name" value="UMUC"/>
    <property type="match status" value="1"/>
</dbReference>
<keyword evidence="3 6" id="KW-0548">Nucleotidyltransferase</keyword>
<keyword evidence="6 8" id="KW-0808">Transferase</keyword>
<dbReference type="PATRIC" id="fig|1121338.3.peg.1346"/>
<comment type="subcellular location">
    <subcellularLocation>
        <location evidence="6">Cytoplasm</location>
    </subcellularLocation>
</comment>
<proteinExistence type="inferred from homology"/>
<feature type="binding site" evidence="6">
    <location>
        <position position="27"/>
    </location>
    <ligand>
        <name>Mg(2+)</name>
        <dbReference type="ChEBI" id="CHEBI:18420"/>
    </ligand>
</feature>
<dbReference type="EMBL" id="LTBA01000011">
    <property type="protein sequence ID" value="KYH34713.1"/>
    <property type="molecule type" value="Genomic_DNA"/>
</dbReference>
<comment type="function">
    <text evidence="6">Poorly processive, error-prone DNA polymerase involved in untargeted mutagenesis. Copies undamaged DNA at stalled replication forks, which arise in vivo from mismatched or misaligned primer ends. These misaligned primers can be extended by PolIV. Exhibits no 3'-5' exonuclease (proofreading) activity. May be involved in translesional synthesis, in conjunction with the beta clamp from PolIII.</text>
</comment>
<feature type="site" description="Substrate discrimination" evidence="6">
    <location>
        <position position="32"/>
    </location>
</feature>
<comment type="cofactor">
    <cofactor evidence="6">
        <name>Mg(2+)</name>
        <dbReference type="ChEBI" id="CHEBI:18420"/>
    </cofactor>
    <text evidence="6">Binds 2 magnesium ions per subunit.</text>
</comment>
<dbReference type="InterPro" id="IPR050116">
    <property type="entry name" value="DNA_polymerase-Y"/>
</dbReference>
<comment type="subunit">
    <text evidence="6">Monomer.</text>
</comment>
<dbReference type="STRING" id="1121338.CLTEP_13100"/>
<dbReference type="InterPro" id="IPR017961">
    <property type="entry name" value="DNA_pol_Y-fam_little_finger"/>
</dbReference>
<dbReference type="GO" id="GO:0003887">
    <property type="term" value="F:DNA-directed DNA polymerase activity"/>
    <property type="evidence" value="ECO:0007669"/>
    <property type="project" value="UniProtKB-UniRule"/>
</dbReference>
<dbReference type="Gene3D" id="3.30.70.270">
    <property type="match status" value="1"/>
</dbReference>
<evidence type="ECO:0000313" key="9">
    <source>
        <dbReference type="Proteomes" id="UP000075531"/>
    </source>
</evidence>
<evidence type="ECO:0000313" key="8">
    <source>
        <dbReference type="EMBL" id="KYH34713.1"/>
    </source>
</evidence>
<dbReference type="Gene3D" id="3.40.1170.60">
    <property type="match status" value="1"/>
</dbReference>
<keyword evidence="4 6" id="KW-0227">DNA damage</keyword>
<dbReference type="HAMAP" id="MF_01113">
    <property type="entry name" value="DNApol_IV"/>
    <property type="match status" value="1"/>
</dbReference>
<dbReference type="EC" id="2.7.7.7" evidence="6"/>
<evidence type="ECO:0000256" key="5">
    <source>
        <dbReference type="ARBA" id="ARBA00022932"/>
    </source>
</evidence>
<dbReference type="GO" id="GO:0003684">
    <property type="term" value="F:damaged DNA binding"/>
    <property type="evidence" value="ECO:0007669"/>
    <property type="project" value="InterPro"/>
</dbReference>
<dbReference type="SUPFAM" id="SSF56672">
    <property type="entry name" value="DNA/RNA polymerases"/>
    <property type="match status" value="1"/>
</dbReference>
<organism evidence="8 9">
    <name type="scientific">Clostridium tepidiprofundi DSM 19306</name>
    <dbReference type="NCBI Taxonomy" id="1121338"/>
    <lineage>
        <taxon>Bacteria</taxon>
        <taxon>Bacillati</taxon>
        <taxon>Bacillota</taxon>
        <taxon>Clostridia</taxon>
        <taxon>Eubacteriales</taxon>
        <taxon>Clostridiaceae</taxon>
        <taxon>Clostridium</taxon>
    </lineage>
</organism>
<dbReference type="Gene3D" id="3.30.1490.100">
    <property type="entry name" value="DNA polymerase, Y-family, little finger domain"/>
    <property type="match status" value="1"/>
</dbReference>
<evidence type="ECO:0000256" key="3">
    <source>
        <dbReference type="ARBA" id="ARBA00022695"/>
    </source>
</evidence>
<dbReference type="AlphaFoldDB" id="A0A151B4I8"/>
<dbReference type="GO" id="GO:0005829">
    <property type="term" value="C:cytosol"/>
    <property type="evidence" value="ECO:0007669"/>
    <property type="project" value="TreeGrafter"/>
</dbReference>
<keyword evidence="5 6" id="KW-0239">DNA-directed DNA polymerase</keyword>
<comment type="similarity">
    <text evidence="1 6">Belongs to the DNA polymerase type-Y family.</text>
</comment>
<dbReference type="GO" id="GO:0006281">
    <property type="term" value="P:DNA repair"/>
    <property type="evidence" value="ECO:0007669"/>
    <property type="project" value="UniProtKB-UniRule"/>
</dbReference>
<dbReference type="Proteomes" id="UP000075531">
    <property type="component" value="Unassembled WGS sequence"/>
</dbReference>
<dbReference type="InterPro" id="IPR001126">
    <property type="entry name" value="UmuC"/>
</dbReference>
<dbReference type="PANTHER" id="PTHR11076">
    <property type="entry name" value="DNA REPAIR POLYMERASE UMUC / TRANSFERASE FAMILY MEMBER"/>
    <property type="match status" value="1"/>
</dbReference>
<keyword evidence="6" id="KW-0235">DNA replication</keyword>
<evidence type="ECO:0000256" key="2">
    <source>
        <dbReference type="ARBA" id="ARBA00022457"/>
    </source>
</evidence>
<keyword evidence="6" id="KW-0238">DNA-binding</keyword>
<keyword evidence="6" id="KW-0479">Metal-binding</keyword>
<name>A0A151B4I8_9CLOT</name>
<keyword evidence="9" id="KW-1185">Reference proteome</keyword>
<dbReference type="InterPro" id="IPR043128">
    <property type="entry name" value="Rev_trsase/Diguanyl_cyclase"/>
</dbReference>
<feature type="active site" evidence="6">
    <location>
        <position position="130"/>
    </location>
</feature>
<dbReference type="Pfam" id="PF00817">
    <property type="entry name" value="IMS"/>
    <property type="match status" value="1"/>
</dbReference>
<dbReference type="CDD" id="cd03586">
    <property type="entry name" value="PolY_Pol_IV_kappa"/>
    <property type="match status" value="1"/>
</dbReference>
<dbReference type="Gene3D" id="1.10.150.20">
    <property type="entry name" value="5' to 3' exonuclease, C-terminal subdomain"/>
    <property type="match status" value="1"/>
</dbReference>